<reference evidence="2 3" key="1">
    <citation type="submission" date="2024-12" db="EMBL/GenBank/DDBJ databases">
        <authorList>
            <person name="Hu S."/>
        </authorList>
    </citation>
    <scope>NUCLEOTIDE SEQUENCE [LARGE SCALE GENOMIC DNA]</scope>
    <source>
        <strain evidence="2 3">P-25</strain>
    </source>
</reference>
<feature type="chain" id="PRO_5046599532" description="Outer membrane protein beta-barrel domain-containing protein" evidence="1">
    <location>
        <begin position="20"/>
        <end position="236"/>
    </location>
</feature>
<accession>A0ABW9JG59</accession>
<organism evidence="2 3">
    <name type="scientific">Pedobacter helvus</name>
    <dbReference type="NCBI Taxonomy" id="2563444"/>
    <lineage>
        <taxon>Bacteria</taxon>
        <taxon>Pseudomonadati</taxon>
        <taxon>Bacteroidota</taxon>
        <taxon>Sphingobacteriia</taxon>
        <taxon>Sphingobacteriales</taxon>
        <taxon>Sphingobacteriaceae</taxon>
        <taxon>Pedobacter</taxon>
    </lineage>
</organism>
<comment type="caution">
    <text evidence="2">The sequence shown here is derived from an EMBL/GenBank/DDBJ whole genome shotgun (WGS) entry which is preliminary data.</text>
</comment>
<dbReference type="Proteomes" id="UP001517367">
    <property type="component" value="Unassembled WGS sequence"/>
</dbReference>
<name>A0ABW9JG59_9SPHI</name>
<sequence length="236" mass="26473">MKKRYLALLLVLFTVTAFGQSNFYKLSVGAGTGGTYSFTDVQKGSFGFASYANLDYNFTPFITGGLEIQMGLVKGGNRVTDPHKREFTNAYQAVMLNTKFRAGEFTDFYYSDFLNYTKGFYLGTGLGYIKNNMNSIVREKLDESGNLYTFPGDDKSSGIVIPINIGIDFYFPDGWGDIRYTLNFNYQTNIVTGEGLDGYNDPKTKFKNNAADIYNFLSVGFKYNFGPKGLTNKTIR</sequence>
<keyword evidence="3" id="KW-1185">Reference proteome</keyword>
<proteinExistence type="predicted"/>
<evidence type="ECO:0000313" key="2">
    <source>
        <dbReference type="EMBL" id="MFN0290624.1"/>
    </source>
</evidence>
<dbReference type="EMBL" id="SRMP02000004">
    <property type="protein sequence ID" value="MFN0290624.1"/>
    <property type="molecule type" value="Genomic_DNA"/>
</dbReference>
<gene>
    <name evidence="2" type="ORF">E5L68_004445</name>
</gene>
<dbReference type="RefSeq" id="WP_138729849.1">
    <property type="nucleotide sequence ID" value="NZ_SRMP02000004.1"/>
</dbReference>
<evidence type="ECO:0000256" key="1">
    <source>
        <dbReference type="SAM" id="SignalP"/>
    </source>
</evidence>
<keyword evidence="1" id="KW-0732">Signal</keyword>
<protein>
    <recommendedName>
        <fullName evidence="4">Outer membrane protein beta-barrel domain-containing protein</fullName>
    </recommendedName>
</protein>
<evidence type="ECO:0008006" key="4">
    <source>
        <dbReference type="Google" id="ProtNLM"/>
    </source>
</evidence>
<evidence type="ECO:0000313" key="3">
    <source>
        <dbReference type="Proteomes" id="UP001517367"/>
    </source>
</evidence>
<feature type="signal peptide" evidence="1">
    <location>
        <begin position="1"/>
        <end position="19"/>
    </location>
</feature>